<comment type="caution">
    <text evidence="1">The sequence shown here is derived from an EMBL/GenBank/DDBJ whole genome shotgun (WGS) entry which is preliminary data.</text>
</comment>
<accession>A0A8K2AA13</accession>
<sequence length="54" mass="5919">MHSLSAKTISIFGHALVLTLMLMLMSWSANRDGAVTQDPSTRIDSALTLAQRLF</sequence>
<evidence type="ECO:0000313" key="1">
    <source>
        <dbReference type="EMBL" id="NCJ08660.1"/>
    </source>
</evidence>
<dbReference type="EMBL" id="WVIC01000063">
    <property type="protein sequence ID" value="NCJ08660.1"/>
    <property type="molecule type" value="Genomic_DNA"/>
</dbReference>
<name>A0A8K2AA13_9CYAN</name>
<protein>
    <submittedName>
        <fullName evidence="1">Uncharacterized protein</fullName>
    </submittedName>
</protein>
<evidence type="ECO:0000313" key="2">
    <source>
        <dbReference type="Proteomes" id="UP000607397"/>
    </source>
</evidence>
<dbReference type="AlphaFoldDB" id="A0A8K2AA13"/>
<keyword evidence="2" id="KW-1185">Reference proteome</keyword>
<organism evidence="1 2">
    <name type="scientific">Petrachloros mirabilis ULC683</name>
    <dbReference type="NCBI Taxonomy" id="2781853"/>
    <lineage>
        <taxon>Bacteria</taxon>
        <taxon>Bacillati</taxon>
        <taxon>Cyanobacteriota</taxon>
        <taxon>Cyanophyceae</taxon>
        <taxon>Synechococcales</taxon>
        <taxon>Petrachlorosaceae</taxon>
        <taxon>Petrachloros</taxon>
        <taxon>Petrachloros mirabilis</taxon>
    </lineage>
</organism>
<reference evidence="1" key="1">
    <citation type="submission" date="2019-12" db="EMBL/GenBank/DDBJ databases">
        <title>High-Quality draft genome sequences of three cyanobacteria isolated from the limestone walls of the Old Cathedral of Coimbra.</title>
        <authorList>
            <person name="Tiago I."/>
            <person name="Soares F."/>
            <person name="Portugal A."/>
        </authorList>
    </citation>
    <scope>NUCLEOTIDE SEQUENCE [LARGE SCALE GENOMIC DNA]</scope>
    <source>
        <strain evidence="1">C</strain>
    </source>
</reference>
<dbReference type="RefSeq" id="WP_161827131.1">
    <property type="nucleotide sequence ID" value="NZ_WVIC01000063.1"/>
</dbReference>
<gene>
    <name evidence="1" type="ORF">GS597_19550</name>
</gene>
<dbReference type="Proteomes" id="UP000607397">
    <property type="component" value="Unassembled WGS sequence"/>
</dbReference>
<proteinExistence type="predicted"/>